<sequence length="65" mass="7527">MAEFLVLHQKNNDKVRVVNIEHVRMLRPHDESGTWLEFGGDSEFSSLLVREDLASLMSYLEAEHV</sequence>
<evidence type="ECO:0000313" key="3">
    <source>
        <dbReference type="EMBL" id="KCZ64834.1"/>
    </source>
</evidence>
<reference evidence="3 4" key="1">
    <citation type="journal article" date="2014" name="Antonie Van Leeuwenhoek">
        <title>Hyphomonas beringensis sp. nov. and Hyphomonas chukchiensis sp. nov., isolated from surface seawater of the Bering Sea and Chukchi Sea.</title>
        <authorList>
            <person name="Li C."/>
            <person name="Lai Q."/>
            <person name="Li G."/>
            <person name="Dong C."/>
            <person name="Wang J."/>
            <person name="Liao Y."/>
            <person name="Shao Z."/>
        </authorList>
    </citation>
    <scope>NUCLEOTIDE SEQUENCE [LARGE SCALE GENOMIC DNA]</scope>
    <source>
        <strain evidence="3 4">22II1-22F38</strain>
    </source>
</reference>
<dbReference type="GeneID" id="92500028"/>
<evidence type="ECO:0000313" key="4">
    <source>
        <dbReference type="Proteomes" id="UP000024547"/>
    </source>
</evidence>
<accession>A0A059EA97</accession>
<dbReference type="Proteomes" id="UP000263957">
    <property type="component" value="Unassembled WGS sequence"/>
</dbReference>
<gene>
    <name evidence="1" type="ORF">DCG65_02295</name>
    <name evidence="2" type="ORF">DD728_08315</name>
    <name evidence="3" type="ORF">HY36_00245</name>
</gene>
<organism evidence="3 4">
    <name type="scientific">Hyphomonas atlantica</name>
    <dbReference type="NCBI Taxonomy" id="1280948"/>
    <lineage>
        <taxon>Bacteria</taxon>
        <taxon>Pseudomonadati</taxon>
        <taxon>Pseudomonadota</taxon>
        <taxon>Alphaproteobacteria</taxon>
        <taxon>Hyphomonadales</taxon>
        <taxon>Hyphomonadaceae</taxon>
        <taxon>Hyphomonas</taxon>
    </lineage>
</organism>
<protein>
    <submittedName>
        <fullName evidence="3">Uncharacterized protein</fullName>
    </submittedName>
</protein>
<reference evidence="5 6" key="2">
    <citation type="journal article" date="2018" name="Nat. Biotechnol.">
        <title>A standardized bacterial taxonomy based on genome phylogeny substantially revises the tree of life.</title>
        <authorList>
            <person name="Parks D.H."/>
            <person name="Chuvochina M."/>
            <person name="Waite D.W."/>
            <person name="Rinke C."/>
            <person name="Skarshewski A."/>
            <person name="Chaumeil P.A."/>
            <person name="Hugenholtz P."/>
        </authorList>
    </citation>
    <scope>NUCLEOTIDE SEQUENCE [LARGE SCALE GENOMIC DNA]</scope>
    <source>
        <strain evidence="2">UBA10378</strain>
        <strain evidence="1">UBA8557</strain>
    </source>
</reference>
<keyword evidence="4" id="KW-1185">Reference proteome</keyword>
<evidence type="ECO:0000313" key="2">
    <source>
        <dbReference type="EMBL" id="HBQ48875.1"/>
    </source>
</evidence>
<dbReference type="EMBL" id="AWFH01000001">
    <property type="protein sequence ID" value="KCZ64834.1"/>
    <property type="molecule type" value="Genomic_DNA"/>
</dbReference>
<proteinExistence type="predicted"/>
<dbReference type="EMBL" id="DOGS01000168">
    <property type="protein sequence ID" value="HBQ48875.1"/>
    <property type="molecule type" value="Genomic_DNA"/>
</dbReference>
<evidence type="ECO:0000313" key="6">
    <source>
        <dbReference type="Proteomes" id="UP000263957"/>
    </source>
</evidence>
<evidence type="ECO:0000313" key="1">
    <source>
        <dbReference type="EMBL" id="HAE93362.1"/>
    </source>
</evidence>
<comment type="caution">
    <text evidence="3">The sequence shown here is derived from an EMBL/GenBank/DDBJ whole genome shotgun (WGS) entry which is preliminary data.</text>
</comment>
<name>A0A059EA97_9PROT</name>
<dbReference type="EMBL" id="DMBR01000070">
    <property type="protein sequence ID" value="HAE93362.1"/>
    <property type="molecule type" value="Genomic_DNA"/>
</dbReference>
<dbReference type="Proteomes" id="UP000024547">
    <property type="component" value="Unassembled WGS sequence"/>
</dbReference>
<dbReference type="RefSeq" id="WP_035546675.1">
    <property type="nucleotide sequence ID" value="NZ_AWFH01000001.1"/>
</dbReference>
<evidence type="ECO:0000313" key="5">
    <source>
        <dbReference type="Proteomes" id="UP000259173"/>
    </source>
</evidence>
<dbReference type="OrthoDB" id="9854650at2"/>
<dbReference type="Proteomes" id="UP000259173">
    <property type="component" value="Unassembled WGS sequence"/>
</dbReference>
<dbReference type="AlphaFoldDB" id="A0A059EA97"/>
<dbReference type="PATRIC" id="fig|1280948.3.peg.50"/>